<dbReference type="Proteomes" id="UP000325811">
    <property type="component" value="Chromosome I"/>
</dbReference>
<name>A0A5Q4Z6A5_9BURK</name>
<accession>A0A5Q4Z6A5</accession>
<sequence length="88" mass="10005">MQVGETRAADRIQFRWDLSFFYADSVKSQLLRGEQSALARLCRICVRPLPLPFPVSSFDVDLCWQLRPEDSAAQQWLCDTIARTVSGA</sequence>
<evidence type="ECO:0000313" key="1">
    <source>
        <dbReference type="EMBL" id="VVD28079.1"/>
    </source>
</evidence>
<protein>
    <submittedName>
        <fullName evidence="1">Uncharacterized protein</fullName>
    </submittedName>
</protein>
<organism evidence="1 2">
    <name type="scientific">Paraburkholderia dioscoreae</name>
    <dbReference type="NCBI Taxonomy" id="2604047"/>
    <lineage>
        <taxon>Bacteria</taxon>
        <taxon>Pseudomonadati</taxon>
        <taxon>Pseudomonadota</taxon>
        <taxon>Betaproteobacteria</taxon>
        <taxon>Burkholderiales</taxon>
        <taxon>Burkholderiaceae</taxon>
        <taxon>Paraburkholderia</taxon>
    </lineage>
</organism>
<reference evidence="1 2" key="1">
    <citation type="submission" date="2019-08" db="EMBL/GenBank/DDBJ databases">
        <authorList>
            <person name="Herpell B J."/>
        </authorList>
    </citation>
    <scope>NUCLEOTIDE SEQUENCE [LARGE SCALE GENOMIC DNA]</scope>
    <source>
        <strain evidence="2">Msb3</strain>
    </source>
</reference>
<gene>
    <name evidence="1" type="ORF">PDMSB3_1623</name>
</gene>
<dbReference type="KEGG" id="pdio:PDMSB3_1623"/>
<keyword evidence="2" id="KW-1185">Reference proteome</keyword>
<dbReference type="EMBL" id="LR699553">
    <property type="protein sequence ID" value="VVD28079.1"/>
    <property type="molecule type" value="Genomic_DNA"/>
</dbReference>
<evidence type="ECO:0000313" key="2">
    <source>
        <dbReference type="Proteomes" id="UP000325811"/>
    </source>
</evidence>
<dbReference type="AlphaFoldDB" id="A0A5Q4Z6A5"/>
<proteinExistence type="predicted"/>